<dbReference type="GeneTree" id="ENSGT00940000160077"/>
<feature type="domain" description="G-protein coupled receptors family 2 profile 1" evidence="30">
    <location>
        <begin position="1870"/>
        <end position="1943"/>
    </location>
</feature>
<dbReference type="SMART" id="SM00008">
    <property type="entry name" value="HormR"/>
    <property type="match status" value="1"/>
</dbReference>
<dbReference type="SUPFAM" id="SSF49899">
    <property type="entry name" value="Concanavalin A-like lectins/glucanases"/>
    <property type="match status" value="2"/>
</dbReference>
<gene>
    <name evidence="33" type="primary">CELSR3</name>
</gene>
<sequence length="2601" mass="286927">SPASRRARPLPAPTRPSASLSQTTPPPPLPPPAPSLPIPPAHSEDGGGGGFSRLRQTGGRYHGREWEGGRSGPSGQPGAMLGLREEAMLPPPPSPSTPDFFPYLPLKPTHPTMQNELTHSSCAKKRRRDGALLPLLRTRRAANRHPLFPQYNYQVQVAENQPPGTPVITMAAQDPDSGEGGRLLYSMDALMNSRSLELFSIDSQNGLITTTEVLDRENMDLHYFRVTAVDHGAPRLSATTMVAITVADRNDHNPVFEQSEYRETIRENVEEGYPILQLRATDVDSPPNANIRYRFVNEQAAHSVFEIDSRSGLITTSGQVDREKMEKYSLVVEANDQGKEPGPRSATVRVYITVLDENDNVPQFSEKRYIVQVREDIRPHSEILRVTATDLDKDNNALVHYNIISGNSRGQFSIDSVTGEIQVVAPLDFEVEREYALRIRAQDAGRPPLSNNTGMISIQVVDINDHAPIFVSTPFQISVLENAPFGHSVIHIQAVDADYGENSRLEYKLTGVSSDTPFVVNSATGWITVSGPLDRETVEHYFFGVEARDHGSPALSASASVTITVMDVNDNRPEFTQKEYFIRLNEDASVGTSVLSVTAIDRDVNSAISYQVTGGNTRNRFAISTQAGVGLITLSLPLDYKQERRFVLTVTASDRTLHDTCHVHINITDANTHRPVFQSAHYSVSVNEDRPVGSTVVVISATDDDVGENARITYYLEDNIPQFRIDADTGAITLQAQLDYEDQVTYTLAITAKDNGIPQKADTTYVEIMVNDVNDNAPQFVSAHYQGIISEDSPPFTSVLQISATDRDAHANGRVQYTFQNGDDGDGDFTIEPTSGIIRTVRRLDRESIPVYELTAYAVDRGIPPQRTPVHIQVTVQDVNDNAPVFPAEEFEVLVKENSIVGSVVAQITAVDPDEGPNAQIMYQIVEGNIPEIFQMDIFSGELTALIDLDYESKAEYVIVVQATSAPLVSRATVHIKLIDQNDNSPILKNFQILFNNYVSNKSNTFPSGVIGKIPAYDPDASDRLFYTFERGNELHLLIVNQTSGELRLSRKLDNNRPLVASMLVTVTDGIHSVTAQCVLRVIVITEDMLANSITVRLENMWQERFLSPLLANFLEGVATVLATPKEDVFIFNIQNDTDVGGQVLNVSFSAMAPRSGHFFSSEELQEQLYMKRMTLTAVSMLEVLPFDDNVCLREPCQNYMKCISVLKFDSSAPFIASVSTLFRPIHPITGLRCRCPQGFTGDYCEMEINLCYSNPCRNGGVCTRKEGGYTCICHQHFTGDNCEVDSRAGRCVPGVCRNGGTCTNSADGGFQCHCPPGGFEKPYCEVSTRSFPPKSFIMFRGLRQRFHLTLSLSFATLERSGLLIYNGRLNEKHDFLAVEIVDGQVQLKYSTGESSTIVAPYVPGGVSDGQWHTVQLHYYNKPKISSLGSVQGPSKEKVAILMVDKCDASVALQFGNEIGNYSCAAEGVQSSSKKSLDLTGPLLLGGVPNLPENFPVEHREFVGCMRDLYIDSKRIDLASYIANNGTATGCHAKHSFCDSNPCKNSGTCTVGWSSFSCECPVGFGGKECRHGECNFVEYSGGTWKGWPGLSWELKISTPWYMGLAFRTRKLNGVLLQAHAGQYTTILCQVQFPVPTSLSSASALCFVGNELHGLKVKHLHVGGILESGKVHHGLEGCIQGVRLGDTATGMALPKPSNALNVEAGCTVPNPCDSNPCPANSLCQDKWQSYTCVCQPGYYGANCVDACHLNPCKNKSVCRRKPGAPHGYVCECGENHFGQYCEHRMDQQCPKGWWGNPTCGPCNCDAAKGFDPDCNKTNGQCRCKEFHYRPKGSDTCLPCDCYPIGSSSRSCDQEVGQCHCRPGVIGRQCNSCDSPFAEVTPSGCQVLYDACPKSLRSGVWWPQTKFGLTAVVPCPKGSLGAAVRHCDEERGWLEPDLFNCTSPAFKELSLEGLERNETELNTIEAKKLAHQLRAVTDQMERYFGNDVHITYRLLSHLMAFESRQHGFGLTATQDAHFNENLLRAGSSVLALDNQEHWEALLQNDHSSAGLMEQLREYTGTLASNMKLTYLNPVGVVTPNIAQSKYKNLRDDTTTMLGTSLLFCPASKWCIPSVPSCSAFPAPAPSTAALTLVNSETNDTVETSPPKHFLPEPEPAVTILILIIYRTLGGLLPARYQVDRRNLRLPKNPVMNSPIVSVSVFSNHTFLQSTLATPLVLEFRLLETANRSKPLCVQWNHSSQIEPTGFWTARDCDLVYRNATHVRCHCSQFGTFGVLMDSSHREQLEGDLETLAIVTYSLVSLSLLFLLLAFSFLICLKGLKSNTRGIHCNVSVTLFFSELLFLLGINRTENQFFCTVIAILLHYFFLSTFAWLFVQGLHIYRMQMEARNINYGAMRFYYAIGWGVPAIITGLSVGLDPEGFGNPDFCWISIHDKLIWSFAGPIAVVIVVSTSHISSVSLPGCCSLSISLFSIFGPRSAAPLMTLRSSFVLLLVISTAWLFGLLAVNNSVLAFHYLYTVLCSLQVTLCARIKMVRQESGYGGADKEDSGFWWEQSYGHTTLESDMTGPYGQGYLYLYLYFQVHTLKLLQKAFALKKLNRKQGINE</sequence>
<keyword evidence="13" id="KW-0297">G-protein coupled receptor</keyword>
<keyword evidence="19" id="KW-0379">Hydroxylation</keyword>
<feature type="domain" description="Cadherin" evidence="32">
    <location>
        <begin position="576"/>
        <end position="677"/>
    </location>
</feature>
<dbReference type="FunFam" id="2.10.25.10:FF:000286">
    <property type="entry name" value="Cadherin EGF LAG seven-pass G-type receptor 3"/>
    <property type="match status" value="1"/>
</dbReference>
<feature type="disulfide bond" evidence="23">
    <location>
        <begin position="1838"/>
        <end position="1850"/>
    </location>
</feature>
<dbReference type="FunFam" id="2.60.40.60:FF:000013">
    <property type="entry name" value="Cadherin EGF LAG seven-pass G-type receptor"/>
    <property type="match status" value="1"/>
</dbReference>
<organism evidence="33 34">
    <name type="scientific">Podarcis muralis</name>
    <name type="common">Wall lizard</name>
    <name type="synonym">Lacerta muralis</name>
    <dbReference type="NCBI Taxonomy" id="64176"/>
    <lineage>
        <taxon>Eukaryota</taxon>
        <taxon>Metazoa</taxon>
        <taxon>Chordata</taxon>
        <taxon>Craniata</taxon>
        <taxon>Vertebrata</taxon>
        <taxon>Euteleostomi</taxon>
        <taxon>Lepidosauria</taxon>
        <taxon>Squamata</taxon>
        <taxon>Bifurcata</taxon>
        <taxon>Unidentata</taxon>
        <taxon>Episquamata</taxon>
        <taxon>Laterata</taxon>
        <taxon>Lacertibaenia</taxon>
        <taxon>Lacertidae</taxon>
        <taxon>Podarcis</taxon>
    </lineage>
</organism>
<dbReference type="PANTHER" id="PTHR24026">
    <property type="entry name" value="FAT ATYPICAL CADHERIN-RELATED"/>
    <property type="match status" value="1"/>
</dbReference>
<evidence type="ECO:0000256" key="25">
    <source>
        <dbReference type="SAM" id="Phobius"/>
    </source>
</evidence>
<dbReference type="InterPro" id="IPR000203">
    <property type="entry name" value="GPS"/>
</dbReference>
<dbReference type="PROSITE" id="PS01248">
    <property type="entry name" value="EGF_LAM_1"/>
    <property type="match status" value="1"/>
</dbReference>
<dbReference type="FunFam" id="2.60.40.60:FF:000038">
    <property type="entry name" value="Cadherin EGF LAG seven-pass G-type receptor 3"/>
    <property type="match status" value="1"/>
</dbReference>
<evidence type="ECO:0000256" key="1">
    <source>
        <dbReference type="ARBA" id="ARBA00002066"/>
    </source>
</evidence>
<dbReference type="FunFam" id="2.10.25.10:FF:000011">
    <property type="entry name" value="Cadherin EGF LAG seven-pass G-type receptor"/>
    <property type="match status" value="1"/>
</dbReference>
<feature type="domain" description="Laminin G" evidence="26">
    <location>
        <begin position="1327"/>
        <end position="1531"/>
    </location>
</feature>
<feature type="domain" description="EGF-like" evidence="27">
    <location>
        <begin position="1744"/>
        <end position="1781"/>
    </location>
</feature>
<dbReference type="FunFam" id="2.60.40.60:FF:000044">
    <property type="entry name" value="Cadherin, EGF LAG seven-pass G-type receptor 3"/>
    <property type="match status" value="1"/>
</dbReference>
<feature type="region of interest" description="Disordered" evidence="24">
    <location>
        <begin position="1"/>
        <end position="80"/>
    </location>
</feature>
<accession>A0A670IX74</accession>
<dbReference type="PROSITE" id="PS50221">
    <property type="entry name" value="GAIN_B"/>
    <property type="match status" value="1"/>
</dbReference>
<comment type="subcellular location">
    <subcellularLocation>
        <location evidence="2">Cell membrane</location>
        <topology evidence="2">Multi-pass membrane protein</topology>
    </subcellularLocation>
</comment>
<feature type="domain" description="Cadherin" evidence="32">
    <location>
        <begin position="257"/>
        <end position="364"/>
    </location>
</feature>
<dbReference type="FunFam" id="2.10.25.10:FF:000089">
    <property type="entry name" value="Cadherin EGF LAG seven-pass G-type receptor 3"/>
    <property type="match status" value="1"/>
</dbReference>
<keyword evidence="6 22" id="KW-0245">EGF-like domain</keyword>
<feature type="domain" description="G-protein coupled receptors family 2 profile 2" evidence="31">
    <location>
        <begin position="2289"/>
        <end position="2532"/>
    </location>
</feature>
<comment type="caution">
    <text evidence="22">Lacks conserved residue(s) required for the propagation of feature annotation.</text>
</comment>
<evidence type="ECO:0000256" key="20">
    <source>
        <dbReference type="ARBA" id="ARBA00023292"/>
    </source>
</evidence>
<feature type="transmembrane region" description="Helical" evidence="25">
    <location>
        <begin position="2485"/>
        <end position="2502"/>
    </location>
</feature>
<feature type="domain" description="EGF-like" evidence="27">
    <location>
        <begin position="1248"/>
        <end position="1284"/>
    </location>
</feature>
<evidence type="ECO:0000256" key="16">
    <source>
        <dbReference type="ARBA" id="ARBA00023170"/>
    </source>
</evidence>
<dbReference type="PROSITE" id="PS50227">
    <property type="entry name" value="G_PROTEIN_RECEP_F2_3"/>
    <property type="match status" value="1"/>
</dbReference>
<feature type="domain" description="EGF-like" evidence="27">
    <location>
        <begin position="1288"/>
        <end position="1326"/>
    </location>
</feature>
<dbReference type="InterPro" id="IPR017981">
    <property type="entry name" value="GPCR_2-like_7TM"/>
</dbReference>
<protein>
    <submittedName>
        <fullName evidence="33">Cadherin EGF LAG seven-pass G-type receptor 3</fullName>
    </submittedName>
</protein>
<evidence type="ECO:0000256" key="3">
    <source>
        <dbReference type="ARBA" id="ARBA00010933"/>
    </source>
</evidence>
<feature type="domain" description="Laminin EGF-like" evidence="28">
    <location>
        <begin position="1838"/>
        <end position="1885"/>
    </location>
</feature>
<evidence type="ECO:0000256" key="8">
    <source>
        <dbReference type="ARBA" id="ARBA00022692"/>
    </source>
</evidence>
<dbReference type="Pfam" id="PF00008">
    <property type="entry name" value="EGF"/>
    <property type="match status" value="2"/>
</dbReference>
<dbReference type="Pfam" id="PF16489">
    <property type="entry name" value="GAIN"/>
    <property type="match status" value="1"/>
</dbReference>
<dbReference type="FunFam" id="2.60.40.60:FF:000029">
    <property type="entry name" value="Cadherin EGF LAG seven-pass G-type receptor 3"/>
    <property type="match status" value="1"/>
</dbReference>
<dbReference type="SMART" id="SM00179">
    <property type="entry name" value="EGF_CA"/>
    <property type="match status" value="4"/>
</dbReference>
<keyword evidence="11 21" id="KW-0106">Calcium</keyword>
<dbReference type="InterPro" id="IPR015919">
    <property type="entry name" value="Cadherin-like_sf"/>
</dbReference>
<feature type="domain" description="Cadherin" evidence="32">
    <location>
        <begin position="887"/>
        <end position="988"/>
    </location>
</feature>
<dbReference type="InterPro" id="IPR000742">
    <property type="entry name" value="EGF"/>
</dbReference>
<evidence type="ECO:0000256" key="10">
    <source>
        <dbReference type="ARBA" id="ARBA00022737"/>
    </source>
</evidence>
<dbReference type="GO" id="GO:0005886">
    <property type="term" value="C:plasma membrane"/>
    <property type="evidence" value="ECO:0007669"/>
    <property type="project" value="UniProtKB-SubCell"/>
</dbReference>
<dbReference type="GO" id="GO:0007156">
    <property type="term" value="P:homophilic cell adhesion via plasma membrane adhesion molecules"/>
    <property type="evidence" value="ECO:0007669"/>
    <property type="project" value="InterPro"/>
</dbReference>
<evidence type="ECO:0000256" key="9">
    <source>
        <dbReference type="ARBA" id="ARBA00022729"/>
    </source>
</evidence>
<dbReference type="InterPro" id="IPR032471">
    <property type="entry name" value="AGRL2-4_GAIN_subdom_A"/>
</dbReference>
<dbReference type="FunFam" id="2.60.40.60:FF:000010">
    <property type="entry name" value="Cadherin EGF LAG seven-pass G-type receptor 3"/>
    <property type="match status" value="2"/>
</dbReference>
<evidence type="ECO:0000256" key="17">
    <source>
        <dbReference type="ARBA" id="ARBA00023180"/>
    </source>
</evidence>
<dbReference type="InterPro" id="IPR001881">
    <property type="entry name" value="EGF-like_Ca-bd_dom"/>
</dbReference>
<dbReference type="SMART" id="SM00181">
    <property type="entry name" value="EGF"/>
    <property type="match status" value="6"/>
</dbReference>
<dbReference type="FunFam" id="2.60.120.200:FF:000020">
    <property type="entry name" value="Cadherin EGF LAG seven-pass G-type receptor 2"/>
    <property type="match status" value="1"/>
</dbReference>
<dbReference type="PROSITE" id="PS00022">
    <property type="entry name" value="EGF_1"/>
    <property type="match status" value="5"/>
</dbReference>
<dbReference type="CDD" id="cd00055">
    <property type="entry name" value="EGF_Lam"/>
    <property type="match status" value="1"/>
</dbReference>
<evidence type="ECO:0000256" key="4">
    <source>
        <dbReference type="ARBA" id="ARBA00022473"/>
    </source>
</evidence>
<keyword evidence="8 25" id="KW-0812">Transmembrane</keyword>
<feature type="domain" description="EGF-like" evidence="27">
    <location>
        <begin position="1188"/>
        <end position="1246"/>
    </location>
</feature>
<dbReference type="Pfam" id="PF00053">
    <property type="entry name" value="EGF_laminin"/>
    <property type="match status" value="1"/>
</dbReference>
<evidence type="ECO:0000259" key="32">
    <source>
        <dbReference type="PROSITE" id="PS50268"/>
    </source>
</evidence>
<dbReference type="Pfam" id="PF01825">
    <property type="entry name" value="GPS"/>
    <property type="match status" value="1"/>
</dbReference>
<feature type="transmembrane region" description="Helical" evidence="25">
    <location>
        <begin position="2291"/>
        <end position="2314"/>
    </location>
</feature>
<evidence type="ECO:0000256" key="2">
    <source>
        <dbReference type="ARBA" id="ARBA00004651"/>
    </source>
</evidence>
<name>A0A670IX74_PODMU</name>
<dbReference type="GO" id="GO:0004930">
    <property type="term" value="F:G protein-coupled receptor activity"/>
    <property type="evidence" value="ECO:0007669"/>
    <property type="project" value="UniProtKB-KW"/>
</dbReference>
<dbReference type="CDD" id="cd00110">
    <property type="entry name" value="LamG"/>
    <property type="match status" value="1"/>
</dbReference>
<dbReference type="Gene3D" id="1.20.1070.10">
    <property type="entry name" value="Rhodopsin 7-helix transmembrane proteins"/>
    <property type="match status" value="1"/>
</dbReference>
<dbReference type="PROSITE" id="PS50268">
    <property type="entry name" value="CADHERIN_2"/>
    <property type="match status" value="8"/>
</dbReference>
<dbReference type="InterPro" id="IPR046338">
    <property type="entry name" value="GAIN_dom_sf"/>
</dbReference>
<feature type="disulfide bond" evidence="23">
    <location>
        <begin position="1859"/>
        <end position="1868"/>
    </location>
</feature>
<dbReference type="InterPro" id="IPR036445">
    <property type="entry name" value="GPCR_2_extracell_dom_sf"/>
</dbReference>
<evidence type="ECO:0000259" key="31">
    <source>
        <dbReference type="PROSITE" id="PS50261"/>
    </source>
</evidence>
<dbReference type="SMART" id="SM00282">
    <property type="entry name" value="LamG"/>
    <property type="match status" value="1"/>
</dbReference>
<dbReference type="Pfam" id="PF00002">
    <property type="entry name" value="7tm_2"/>
    <property type="match status" value="1"/>
</dbReference>
<dbReference type="Pfam" id="PF02210">
    <property type="entry name" value="Laminin_G_2"/>
    <property type="match status" value="1"/>
</dbReference>
<dbReference type="InterPro" id="IPR001879">
    <property type="entry name" value="GPCR_2_extracellular_dom"/>
</dbReference>
<feature type="transmembrane region" description="Helical" evidence="25">
    <location>
        <begin position="2508"/>
        <end position="2525"/>
    </location>
</feature>
<evidence type="ECO:0000256" key="21">
    <source>
        <dbReference type="PROSITE-ProRule" id="PRU00043"/>
    </source>
</evidence>
<evidence type="ECO:0000256" key="12">
    <source>
        <dbReference type="ARBA" id="ARBA00022989"/>
    </source>
</evidence>
<dbReference type="Pfam" id="PF23592">
    <property type="entry name" value="Cadherin_CELSR2_9th"/>
    <property type="match status" value="1"/>
</dbReference>
<dbReference type="InterPro" id="IPR002126">
    <property type="entry name" value="Cadherin-like_dom"/>
</dbReference>
<reference evidence="33" key="3">
    <citation type="submission" date="2025-09" db="UniProtKB">
        <authorList>
            <consortium name="Ensembl"/>
        </authorList>
    </citation>
    <scope>IDENTIFICATION</scope>
</reference>
<feature type="transmembrane region" description="Helical" evidence="25">
    <location>
        <begin position="2433"/>
        <end position="2464"/>
    </location>
</feature>
<evidence type="ECO:0000256" key="13">
    <source>
        <dbReference type="ARBA" id="ARBA00023040"/>
    </source>
</evidence>
<dbReference type="PRINTS" id="PR00249">
    <property type="entry name" value="GPCRSECRETIN"/>
</dbReference>
<evidence type="ECO:0000259" key="27">
    <source>
        <dbReference type="PROSITE" id="PS50026"/>
    </source>
</evidence>
<dbReference type="Gene3D" id="2.60.40.60">
    <property type="entry name" value="Cadherins"/>
    <property type="match status" value="9"/>
</dbReference>
<keyword evidence="34" id="KW-1185">Reference proteome</keyword>
<dbReference type="InterPro" id="IPR002049">
    <property type="entry name" value="LE_dom"/>
</dbReference>
<dbReference type="CDD" id="cd00054">
    <property type="entry name" value="EGF_CA"/>
    <property type="match status" value="4"/>
</dbReference>
<dbReference type="InterPro" id="IPR013320">
    <property type="entry name" value="ConA-like_dom_sf"/>
</dbReference>
<dbReference type="Gene3D" id="4.10.1240.10">
    <property type="entry name" value="GPCR, family 2, extracellular hormone receptor domain"/>
    <property type="match status" value="1"/>
</dbReference>
<evidence type="ECO:0000256" key="15">
    <source>
        <dbReference type="ARBA" id="ARBA00023157"/>
    </source>
</evidence>
<comment type="similarity">
    <text evidence="3">Belongs to the G-protein coupled receptor 2 family. LN-TM7 subfamily.</text>
</comment>
<keyword evidence="15 22" id="KW-1015">Disulfide bond</keyword>
<dbReference type="Gene3D" id="2.60.220.50">
    <property type="match status" value="1"/>
</dbReference>
<dbReference type="PROSITE" id="PS50025">
    <property type="entry name" value="LAM_G_DOMAIN"/>
    <property type="match status" value="1"/>
</dbReference>
<dbReference type="Gene3D" id="2.10.25.10">
    <property type="entry name" value="Laminin"/>
    <property type="match status" value="6"/>
</dbReference>
<feature type="domain" description="Cadherin" evidence="32">
    <location>
        <begin position="365"/>
        <end position="470"/>
    </location>
</feature>
<dbReference type="InterPro" id="IPR057244">
    <property type="entry name" value="GAIN_B"/>
</dbReference>
<keyword evidence="20 23" id="KW-0424">Laminin EGF-like domain</keyword>
<feature type="domain" description="Cadherin" evidence="32">
    <location>
        <begin position="471"/>
        <end position="575"/>
    </location>
</feature>
<feature type="transmembrane region" description="Helical" evidence="25">
    <location>
        <begin position="2393"/>
        <end position="2413"/>
    </location>
</feature>
<feature type="domain" description="Cadherin" evidence="32">
    <location>
        <begin position="678"/>
        <end position="780"/>
    </location>
</feature>
<dbReference type="GO" id="GO:0007166">
    <property type="term" value="P:cell surface receptor signaling pathway"/>
    <property type="evidence" value="ECO:0007669"/>
    <property type="project" value="InterPro"/>
</dbReference>
<dbReference type="InterPro" id="IPR000832">
    <property type="entry name" value="GPCR_2_secretin-like"/>
</dbReference>
<dbReference type="InterPro" id="IPR056286">
    <property type="entry name" value="Cadherin_CELSR1-3_9th"/>
</dbReference>
<dbReference type="PROSITE" id="PS50261">
    <property type="entry name" value="G_PROTEIN_RECEP_F2_4"/>
    <property type="match status" value="1"/>
</dbReference>
<dbReference type="PROSITE" id="PS50027">
    <property type="entry name" value="EGF_LAM_2"/>
    <property type="match status" value="1"/>
</dbReference>
<evidence type="ECO:0000256" key="5">
    <source>
        <dbReference type="ARBA" id="ARBA00022475"/>
    </source>
</evidence>
<keyword evidence="18" id="KW-0807">Transducer</keyword>
<dbReference type="SUPFAM" id="SSF57196">
    <property type="entry name" value="EGF/Laminin"/>
    <property type="match status" value="4"/>
</dbReference>
<dbReference type="Ensembl" id="ENSPMRT00000017153.1">
    <property type="protein sequence ID" value="ENSPMRP00000016069.1"/>
    <property type="gene ID" value="ENSPMRG00000010429.1"/>
</dbReference>
<feature type="disulfide bond" evidence="22">
    <location>
        <begin position="1560"/>
        <end position="1569"/>
    </location>
</feature>
<dbReference type="FunFam" id="2.170.300.10:FF:000011">
    <property type="entry name" value="cadherin EGF LAG seven-pass G-type receptor 1"/>
    <property type="match status" value="1"/>
</dbReference>
<dbReference type="FunFam" id="2.60.40.60:FF:000040">
    <property type="entry name" value="cadherin EGF LAG seven-pass G-type receptor 3"/>
    <property type="match status" value="1"/>
</dbReference>
<dbReference type="SMART" id="SM00180">
    <property type="entry name" value="EGF_Lam"/>
    <property type="match status" value="1"/>
</dbReference>
<evidence type="ECO:0000256" key="11">
    <source>
        <dbReference type="ARBA" id="ARBA00022837"/>
    </source>
</evidence>
<dbReference type="SUPFAM" id="SSF49313">
    <property type="entry name" value="Cadherin-like"/>
    <property type="match status" value="9"/>
</dbReference>
<dbReference type="SUPFAM" id="SSF111418">
    <property type="entry name" value="Hormone receptor domain"/>
    <property type="match status" value="1"/>
</dbReference>
<feature type="disulfide bond" evidence="22">
    <location>
        <begin position="1771"/>
        <end position="1780"/>
    </location>
</feature>
<feature type="transmembrane region" description="Helical" evidence="25">
    <location>
        <begin position="2350"/>
        <end position="2372"/>
    </location>
</feature>
<evidence type="ECO:0000259" key="30">
    <source>
        <dbReference type="PROSITE" id="PS50227"/>
    </source>
</evidence>
<evidence type="ECO:0000313" key="33">
    <source>
        <dbReference type="Ensembl" id="ENSPMRP00000016069.1"/>
    </source>
</evidence>
<feature type="disulfide bond" evidence="23">
    <location>
        <begin position="1840"/>
        <end position="1857"/>
    </location>
</feature>
<keyword evidence="17" id="KW-0325">Glycoprotein</keyword>
<evidence type="ECO:0000259" key="26">
    <source>
        <dbReference type="PROSITE" id="PS50025"/>
    </source>
</evidence>
<evidence type="ECO:0000256" key="24">
    <source>
        <dbReference type="SAM" id="MobiDB-lite"/>
    </source>
</evidence>
<evidence type="ECO:0000259" key="29">
    <source>
        <dbReference type="PROSITE" id="PS50221"/>
    </source>
</evidence>
<dbReference type="GO" id="GO:0005509">
    <property type="term" value="F:calcium ion binding"/>
    <property type="evidence" value="ECO:0007669"/>
    <property type="project" value="UniProtKB-UniRule"/>
</dbReference>
<feature type="transmembrane region" description="Helical" evidence="25">
    <location>
        <begin position="2326"/>
        <end position="2344"/>
    </location>
</feature>
<feature type="domain" description="EGF-like" evidence="27">
    <location>
        <begin position="1707"/>
        <end position="1743"/>
    </location>
</feature>
<evidence type="ECO:0000256" key="18">
    <source>
        <dbReference type="ARBA" id="ARBA00023224"/>
    </source>
</evidence>
<dbReference type="FunFam" id="2.10.25.10:FF:000113">
    <property type="entry name" value="Cadherin, EGF LAG seven-pass G-type receptor 3"/>
    <property type="match status" value="1"/>
</dbReference>
<reference evidence="33" key="2">
    <citation type="submission" date="2025-08" db="UniProtKB">
        <authorList>
            <consortium name="Ensembl"/>
        </authorList>
    </citation>
    <scope>IDENTIFICATION</scope>
</reference>
<dbReference type="InterPro" id="IPR020894">
    <property type="entry name" value="Cadherin_CS"/>
</dbReference>
<keyword evidence="10" id="KW-0677">Repeat</keyword>
<keyword evidence="12 25" id="KW-1133">Transmembrane helix</keyword>
<keyword evidence="16" id="KW-0675">Receptor</keyword>
<comment type="function">
    <text evidence="1">Receptor that may have an important role in cell/cell signaling during nervous system formation.</text>
</comment>
<dbReference type="InterPro" id="IPR001791">
    <property type="entry name" value="Laminin_G"/>
</dbReference>
<feature type="domain" description="Cadherin" evidence="32">
    <location>
        <begin position="149"/>
        <end position="256"/>
    </location>
</feature>
<evidence type="ECO:0000256" key="6">
    <source>
        <dbReference type="ARBA" id="ARBA00022536"/>
    </source>
</evidence>
<dbReference type="PROSITE" id="PS01186">
    <property type="entry name" value="EGF_2"/>
    <property type="match status" value="2"/>
</dbReference>
<reference evidence="33 34" key="1">
    <citation type="journal article" date="2019" name="Proc. Natl. Acad. Sci. U.S.A.">
        <title>Regulatory changes in pterin and carotenoid genes underlie balanced color polymorphisms in the wall lizard.</title>
        <authorList>
            <person name="Andrade P."/>
            <person name="Pinho C."/>
            <person name="Perez I de Lanuza G."/>
            <person name="Afonso S."/>
            <person name="Brejcha J."/>
            <person name="Rubin C.J."/>
            <person name="Wallerman O."/>
            <person name="Pereira P."/>
            <person name="Sabatino S.J."/>
            <person name="Bellati A."/>
            <person name="Pellitteri-Rosa D."/>
            <person name="Bosakova Z."/>
            <person name="Bunikis I."/>
            <person name="Carretero M.A."/>
            <person name="Feiner N."/>
            <person name="Marsik P."/>
            <person name="Pauperio F."/>
            <person name="Salvi D."/>
            <person name="Soler L."/>
            <person name="While G.M."/>
            <person name="Uller T."/>
            <person name="Font E."/>
            <person name="Andersson L."/>
            <person name="Carneiro M."/>
        </authorList>
    </citation>
    <scope>NUCLEOTIDE SEQUENCE</scope>
</reference>
<feature type="compositionally biased region" description="Pro residues" evidence="24">
    <location>
        <begin position="24"/>
        <end position="40"/>
    </location>
</feature>
<dbReference type="FunFam" id="4.10.1240.10:FF:000021">
    <property type="entry name" value="Cadherin EGF LAG seven-pass G-type receptor"/>
    <property type="match status" value="1"/>
</dbReference>
<feature type="disulfide bond" evidence="22">
    <location>
        <begin position="1236"/>
        <end position="1245"/>
    </location>
</feature>
<feature type="domain" description="EGF-like" evidence="27">
    <location>
        <begin position="1534"/>
        <end position="1570"/>
    </location>
</feature>
<evidence type="ECO:0000313" key="34">
    <source>
        <dbReference type="Proteomes" id="UP000472272"/>
    </source>
</evidence>
<dbReference type="Gene3D" id="2.60.120.200">
    <property type="match status" value="1"/>
</dbReference>
<evidence type="ECO:0000256" key="23">
    <source>
        <dbReference type="PROSITE-ProRule" id="PRU00460"/>
    </source>
</evidence>
<dbReference type="PANTHER" id="PTHR24026:SF38">
    <property type="entry name" value="CADHERIN EGF LAG SEVEN-PASS G-TYPE RECEPTOR 3"/>
    <property type="match status" value="1"/>
</dbReference>
<keyword evidence="7" id="KW-0597">Phosphoprotein</keyword>
<dbReference type="InterPro" id="IPR000152">
    <property type="entry name" value="EGF-type_Asp/Asn_hydroxyl_site"/>
</dbReference>
<feature type="disulfide bond" evidence="22">
    <location>
        <begin position="1274"/>
        <end position="1283"/>
    </location>
</feature>
<dbReference type="Proteomes" id="UP000472272">
    <property type="component" value="Chromosome 2"/>
</dbReference>
<evidence type="ECO:0000256" key="19">
    <source>
        <dbReference type="ARBA" id="ARBA00023278"/>
    </source>
</evidence>
<feature type="disulfide bond" evidence="22">
    <location>
        <begin position="1733"/>
        <end position="1742"/>
    </location>
</feature>
<evidence type="ECO:0000256" key="22">
    <source>
        <dbReference type="PROSITE-ProRule" id="PRU00076"/>
    </source>
</evidence>
<proteinExistence type="inferred from homology"/>
<dbReference type="PROSITE" id="PS00232">
    <property type="entry name" value="CADHERIN_1"/>
    <property type="match status" value="6"/>
</dbReference>
<dbReference type="SMART" id="SM00303">
    <property type="entry name" value="GPS"/>
    <property type="match status" value="1"/>
</dbReference>
<dbReference type="Pfam" id="PF00028">
    <property type="entry name" value="Cadherin"/>
    <property type="match status" value="8"/>
</dbReference>
<evidence type="ECO:0000259" key="28">
    <source>
        <dbReference type="PROSITE" id="PS50027"/>
    </source>
</evidence>
<dbReference type="FunFam" id="2.60.40.60:FF:000023">
    <property type="entry name" value="Cadherin EGF LAG seven-pass G-type receptor 3"/>
    <property type="match status" value="2"/>
</dbReference>
<dbReference type="PROSITE" id="PS00010">
    <property type="entry name" value="ASX_HYDROXYL"/>
    <property type="match status" value="1"/>
</dbReference>
<dbReference type="SMART" id="SM00112">
    <property type="entry name" value="CA"/>
    <property type="match status" value="9"/>
</dbReference>
<keyword evidence="4" id="KW-0217">Developmental protein</keyword>
<feature type="domain" description="GAIN-B" evidence="29">
    <location>
        <begin position="2119"/>
        <end position="2280"/>
    </location>
</feature>
<keyword evidence="14 25" id="KW-0472">Membrane</keyword>
<dbReference type="CDD" id="cd11304">
    <property type="entry name" value="Cadherin_repeat"/>
    <property type="match status" value="9"/>
</dbReference>
<dbReference type="FunFam" id="2.10.25.10:FF:000359">
    <property type="entry name" value="Cadherin EGF LAG seven-pass G-type receptor 3"/>
    <property type="match status" value="1"/>
</dbReference>
<feature type="domain" description="Cadherin" evidence="32">
    <location>
        <begin position="781"/>
        <end position="886"/>
    </location>
</feature>
<keyword evidence="9" id="KW-0732">Signal</keyword>
<evidence type="ECO:0000256" key="7">
    <source>
        <dbReference type="ARBA" id="ARBA00022553"/>
    </source>
</evidence>
<dbReference type="PRINTS" id="PR00205">
    <property type="entry name" value="CADHERIN"/>
</dbReference>
<keyword evidence="5" id="KW-1003">Cell membrane</keyword>
<dbReference type="PROSITE" id="PS50026">
    <property type="entry name" value="EGF_3"/>
    <property type="match status" value="6"/>
</dbReference>
<evidence type="ECO:0000256" key="14">
    <source>
        <dbReference type="ARBA" id="ARBA00023136"/>
    </source>
</evidence>